<evidence type="ECO:0000256" key="7">
    <source>
        <dbReference type="ARBA" id="ARBA00023136"/>
    </source>
</evidence>
<accession>H1XXK0</accession>
<dbReference type="STRING" id="880073.Cabys_2464"/>
<evidence type="ECO:0000256" key="1">
    <source>
        <dbReference type="ARBA" id="ARBA00004571"/>
    </source>
</evidence>
<dbReference type="Pfam" id="PF13620">
    <property type="entry name" value="CarboxypepD_reg"/>
    <property type="match status" value="1"/>
</dbReference>
<dbReference type="InterPro" id="IPR000531">
    <property type="entry name" value="Beta-barrel_TonB"/>
</dbReference>
<keyword evidence="8 16" id="KW-0675">Receptor</keyword>
<dbReference type="Pfam" id="PF07715">
    <property type="entry name" value="Plug"/>
    <property type="match status" value="1"/>
</dbReference>
<dbReference type="Proteomes" id="UP000183868">
    <property type="component" value="Chromosome"/>
</dbReference>
<evidence type="ECO:0000256" key="3">
    <source>
        <dbReference type="ARBA" id="ARBA00022452"/>
    </source>
</evidence>
<keyword evidence="17" id="KW-1185">Reference proteome</keyword>
<evidence type="ECO:0000313" key="17">
    <source>
        <dbReference type="Proteomes" id="UP000004671"/>
    </source>
</evidence>
<evidence type="ECO:0000256" key="8">
    <source>
        <dbReference type="ARBA" id="ARBA00023170"/>
    </source>
</evidence>
<reference evidence="15 18" key="2">
    <citation type="submission" date="2016-11" db="EMBL/GenBank/DDBJ databases">
        <title>Genomic analysis of Caldithrix abyssi and proposal of a novel bacterial phylum Caldithrichaeota.</title>
        <authorList>
            <person name="Kublanov I."/>
            <person name="Sigalova O."/>
            <person name="Gavrilov S."/>
            <person name="Lebedinsky A."/>
            <person name="Ivanova N."/>
            <person name="Daum C."/>
            <person name="Reddy T."/>
            <person name="Klenk H.P."/>
            <person name="Goker M."/>
            <person name="Reva O."/>
            <person name="Miroshnichenko M."/>
            <person name="Kyprides N."/>
            <person name="Woyke T."/>
            <person name="Gelfand M."/>
        </authorList>
    </citation>
    <scope>NUCLEOTIDE SEQUENCE [LARGE SCALE GENOMIC DNA]</scope>
    <source>
        <strain evidence="15 18">LF13</strain>
    </source>
</reference>
<dbReference type="PANTHER" id="PTHR30069">
    <property type="entry name" value="TONB-DEPENDENT OUTER MEMBRANE RECEPTOR"/>
    <property type="match status" value="1"/>
</dbReference>
<evidence type="ECO:0000256" key="9">
    <source>
        <dbReference type="ARBA" id="ARBA00023237"/>
    </source>
</evidence>
<dbReference type="AlphaFoldDB" id="H1XXK0"/>
<proteinExistence type="inferred from homology"/>
<evidence type="ECO:0000256" key="11">
    <source>
        <dbReference type="RuleBase" id="RU003357"/>
    </source>
</evidence>
<dbReference type="Proteomes" id="UP000004671">
    <property type="component" value="Chromosome"/>
</dbReference>
<feature type="chain" id="PRO_5010497940" evidence="12">
    <location>
        <begin position="19"/>
        <end position="928"/>
    </location>
</feature>
<keyword evidence="5 12" id="KW-0732">Signal</keyword>
<reference evidence="16 17" key="1">
    <citation type="submission" date="2011-09" db="EMBL/GenBank/DDBJ databases">
        <title>The permanent draft genome of Caldithrix abyssi DSM 13497.</title>
        <authorList>
            <consortium name="US DOE Joint Genome Institute (JGI-PGF)"/>
            <person name="Lucas S."/>
            <person name="Han J."/>
            <person name="Lapidus A."/>
            <person name="Bruce D."/>
            <person name="Goodwin L."/>
            <person name="Pitluck S."/>
            <person name="Peters L."/>
            <person name="Kyrpides N."/>
            <person name="Mavromatis K."/>
            <person name="Ivanova N."/>
            <person name="Mikhailova N."/>
            <person name="Chertkov O."/>
            <person name="Detter J.C."/>
            <person name="Tapia R."/>
            <person name="Han C."/>
            <person name="Land M."/>
            <person name="Hauser L."/>
            <person name="Markowitz V."/>
            <person name="Cheng J.-F."/>
            <person name="Hugenholtz P."/>
            <person name="Woyke T."/>
            <person name="Wu D."/>
            <person name="Spring S."/>
            <person name="Brambilla E."/>
            <person name="Klenk H.-P."/>
            <person name="Eisen J.A."/>
        </authorList>
    </citation>
    <scope>NUCLEOTIDE SEQUENCE [LARGE SCALE GENOMIC DNA]</scope>
    <source>
        <strain evidence="16 17">DSM 13497</strain>
    </source>
</reference>
<dbReference type="InterPro" id="IPR013784">
    <property type="entry name" value="Carb-bd-like_fold"/>
</dbReference>
<feature type="domain" description="TonB-dependent receptor plug" evidence="14">
    <location>
        <begin position="130"/>
        <end position="252"/>
    </location>
</feature>
<dbReference type="GO" id="GO:0015344">
    <property type="term" value="F:siderophore uptake transmembrane transporter activity"/>
    <property type="evidence" value="ECO:0007669"/>
    <property type="project" value="TreeGrafter"/>
</dbReference>
<dbReference type="SUPFAM" id="SSF56935">
    <property type="entry name" value="Porins"/>
    <property type="match status" value="1"/>
</dbReference>
<dbReference type="eggNOG" id="COG4771">
    <property type="taxonomic scope" value="Bacteria"/>
</dbReference>
<organism evidence="16 17">
    <name type="scientific">Caldithrix abyssi DSM 13497</name>
    <dbReference type="NCBI Taxonomy" id="880073"/>
    <lineage>
        <taxon>Bacteria</taxon>
        <taxon>Pseudomonadati</taxon>
        <taxon>Calditrichota</taxon>
        <taxon>Calditrichia</taxon>
        <taxon>Calditrichales</taxon>
        <taxon>Calditrichaceae</taxon>
        <taxon>Caldithrix</taxon>
    </lineage>
</organism>
<sequence length="928" mass="105910" precursor="true">MRTLLLFFVFVFALSLFAQNQSGQITGVIVKTDSDERLSNVIVRIESKNRSTKSDENGEFILDDVPPGNYYLIFIKKGFYSLVIPEVKVKAGKVTTLNVTMYPGNANEFLFLEIGGIQVTAQRDLLPQEPETIHRISSGEIEHMQATSLADVLEMIPGNEKATNLGLQSKQKINLRNFGDAGSAFGTKIILDDVPLSNNVDLQTGVGVNYGTKVQASAESQYDLREIVADNLQRVEVQSGATSVEYGDNTSGVIIATTRTENVPTRIKVKNNPDTKEANLMGSFKRWNTNFVYNLNYGYSERDIRIKGDEFHRIGASLKASNCFLQKKLKMTQGLRFSRKIEEDNDESDPEKTRAYNRDFHITYSQRINFKHSKNTTFYMRNFLDYKRRNSWRHKLETRDLGYATTLMEPGTIEGIFADPVYFSDVRTIGDEWSLGFKVKITHRFFTGKFLHRILAGGEYQKEWNNGPGKQFDLLRPPNGGGNIRPRSFSDIPGISQLSLFLEDRITARLIVPTTFNIGLRIDSYNPDGFFPINPLKNEDIFKARQGTFLNPRLGLKLKLFKDTQFRLTFSKASKTPALSMLYPEKFYLDVNDIGIIHQTLADGRDTTITVPLISTYVYDRTNSHLKGYQSTKYEVGLDQRFGDFALSFNGFLQKTNNIPQYLGIPLTYYRYEWPQWPDESQKTVMEKVLIASSGYKIARNVGWVNNSGFEFLLRTHRLPKLNMRFFISASYVFSRSGKRDGVAYFSSASRYYSAGDTLSSGWVAPEDMQIVPYYKPTTSWRQKTIINYKIDYIARSLGIWLTFRAQQVLWDRYLLLGNVTTHAIGYYKDGQLIPIDPQTSTLMGLDRSYDELSTSVDDSKPNDKWLFSVIVSKSLFKGAEISLFVENIFNDMAYYKTRYGSYSARNPEMFWGVAFSAKLDDLFKTGQ</sequence>
<keyword evidence="2 10" id="KW-0813">Transport</keyword>
<comment type="subcellular location">
    <subcellularLocation>
        <location evidence="1 10">Cell outer membrane</location>
        <topology evidence="1 10">Multi-pass membrane protein</topology>
    </subcellularLocation>
</comment>
<evidence type="ECO:0000256" key="10">
    <source>
        <dbReference type="PROSITE-ProRule" id="PRU01360"/>
    </source>
</evidence>
<keyword evidence="7 10" id="KW-0472">Membrane</keyword>
<keyword evidence="4 10" id="KW-0812">Transmembrane</keyword>
<protein>
    <submittedName>
        <fullName evidence="15">Outer membrane receptor protein, mostly Fe transport</fullName>
    </submittedName>
    <submittedName>
        <fullName evidence="16">TonB-dependent receptor</fullName>
    </submittedName>
</protein>
<keyword evidence="6 11" id="KW-0798">TonB box</keyword>
<keyword evidence="9 10" id="KW-0998">Cell outer membrane</keyword>
<dbReference type="PANTHER" id="PTHR30069:SF29">
    <property type="entry name" value="HEMOGLOBIN AND HEMOGLOBIN-HAPTOGLOBIN-BINDING PROTEIN 1-RELATED"/>
    <property type="match status" value="1"/>
</dbReference>
<dbReference type="GO" id="GO:0030246">
    <property type="term" value="F:carbohydrate binding"/>
    <property type="evidence" value="ECO:0007669"/>
    <property type="project" value="InterPro"/>
</dbReference>
<dbReference type="Gene3D" id="2.40.170.20">
    <property type="entry name" value="TonB-dependent receptor, beta-barrel domain"/>
    <property type="match status" value="1"/>
</dbReference>
<feature type="domain" description="TonB-dependent receptor-like beta-barrel" evidence="13">
    <location>
        <begin position="353"/>
        <end position="744"/>
    </location>
</feature>
<dbReference type="Pfam" id="PF00593">
    <property type="entry name" value="TonB_dep_Rec_b-barrel"/>
    <property type="match status" value="1"/>
</dbReference>
<evidence type="ECO:0000256" key="6">
    <source>
        <dbReference type="ARBA" id="ARBA00023077"/>
    </source>
</evidence>
<comment type="similarity">
    <text evidence="10 11">Belongs to the TonB-dependent receptor family.</text>
</comment>
<dbReference type="PROSITE" id="PS52016">
    <property type="entry name" value="TONB_DEPENDENT_REC_3"/>
    <property type="match status" value="1"/>
</dbReference>
<evidence type="ECO:0000313" key="16">
    <source>
        <dbReference type="EMBL" id="EHO43124.1"/>
    </source>
</evidence>
<dbReference type="SUPFAM" id="SSF49452">
    <property type="entry name" value="Starch-binding domain-like"/>
    <property type="match status" value="1"/>
</dbReference>
<dbReference type="KEGG" id="caby:Cabys_2464"/>
<dbReference type="InterPro" id="IPR039426">
    <property type="entry name" value="TonB-dep_rcpt-like"/>
</dbReference>
<evidence type="ECO:0000313" key="15">
    <source>
        <dbReference type="EMBL" id="APF19213.1"/>
    </source>
</evidence>
<dbReference type="RefSeq" id="WP_006930610.1">
    <property type="nucleotide sequence ID" value="NZ_CM001402.1"/>
</dbReference>
<dbReference type="InterPro" id="IPR036942">
    <property type="entry name" value="Beta-barrel_TonB_sf"/>
</dbReference>
<evidence type="ECO:0000256" key="12">
    <source>
        <dbReference type="SAM" id="SignalP"/>
    </source>
</evidence>
<dbReference type="EMBL" id="CM001402">
    <property type="protein sequence ID" value="EHO43124.1"/>
    <property type="molecule type" value="Genomic_DNA"/>
</dbReference>
<evidence type="ECO:0000313" key="18">
    <source>
        <dbReference type="Proteomes" id="UP000183868"/>
    </source>
</evidence>
<dbReference type="Gene3D" id="2.60.40.1120">
    <property type="entry name" value="Carboxypeptidase-like, regulatory domain"/>
    <property type="match status" value="1"/>
</dbReference>
<keyword evidence="3 10" id="KW-1134">Transmembrane beta strand</keyword>
<dbReference type="Gene3D" id="2.170.130.10">
    <property type="entry name" value="TonB-dependent receptor, plug domain"/>
    <property type="match status" value="1"/>
</dbReference>
<evidence type="ECO:0000256" key="2">
    <source>
        <dbReference type="ARBA" id="ARBA00022448"/>
    </source>
</evidence>
<evidence type="ECO:0000256" key="5">
    <source>
        <dbReference type="ARBA" id="ARBA00022729"/>
    </source>
</evidence>
<dbReference type="HOGENOM" id="CLU_013529_0_0_0"/>
<dbReference type="PaxDb" id="880073-Calab_3525"/>
<gene>
    <name evidence="15" type="ORF">Cabys_2464</name>
    <name evidence="16" type="ORF">Calab_3525</name>
</gene>
<evidence type="ECO:0000259" key="14">
    <source>
        <dbReference type="Pfam" id="PF07715"/>
    </source>
</evidence>
<dbReference type="OrthoDB" id="1151166at2"/>
<dbReference type="InterPro" id="IPR037066">
    <property type="entry name" value="Plug_dom_sf"/>
</dbReference>
<dbReference type="EMBL" id="CP018099">
    <property type="protein sequence ID" value="APF19213.1"/>
    <property type="molecule type" value="Genomic_DNA"/>
</dbReference>
<feature type="signal peptide" evidence="12">
    <location>
        <begin position="1"/>
        <end position="18"/>
    </location>
</feature>
<dbReference type="GO" id="GO:0044718">
    <property type="term" value="P:siderophore transmembrane transport"/>
    <property type="evidence" value="ECO:0007669"/>
    <property type="project" value="TreeGrafter"/>
</dbReference>
<evidence type="ECO:0000256" key="4">
    <source>
        <dbReference type="ARBA" id="ARBA00022692"/>
    </source>
</evidence>
<dbReference type="GO" id="GO:0009279">
    <property type="term" value="C:cell outer membrane"/>
    <property type="evidence" value="ECO:0007669"/>
    <property type="project" value="UniProtKB-SubCell"/>
</dbReference>
<dbReference type="InterPro" id="IPR012910">
    <property type="entry name" value="Plug_dom"/>
</dbReference>
<name>H1XXK0_CALAY</name>
<evidence type="ECO:0000259" key="13">
    <source>
        <dbReference type="Pfam" id="PF00593"/>
    </source>
</evidence>
<dbReference type="InParanoid" id="H1XXK0"/>